<organism evidence="2 3">
    <name type="scientific">Populus trichocarpa</name>
    <name type="common">Western balsam poplar</name>
    <name type="synonym">Populus balsamifera subsp. trichocarpa</name>
    <dbReference type="NCBI Taxonomy" id="3694"/>
    <lineage>
        <taxon>Eukaryota</taxon>
        <taxon>Viridiplantae</taxon>
        <taxon>Streptophyta</taxon>
        <taxon>Embryophyta</taxon>
        <taxon>Tracheophyta</taxon>
        <taxon>Spermatophyta</taxon>
        <taxon>Magnoliopsida</taxon>
        <taxon>eudicotyledons</taxon>
        <taxon>Gunneridae</taxon>
        <taxon>Pentapetalae</taxon>
        <taxon>rosids</taxon>
        <taxon>fabids</taxon>
        <taxon>Malpighiales</taxon>
        <taxon>Salicaceae</taxon>
        <taxon>Saliceae</taxon>
        <taxon>Populus</taxon>
    </lineage>
</organism>
<feature type="compositionally biased region" description="Polar residues" evidence="1">
    <location>
        <begin position="72"/>
        <end position="88"/>
    </location>
</feature>
<dbReference type="HOGENOM" id="CLU_156875_0_0_1"/>
<protein>
    <submittedName>
        <fullName evidence="2">Uncharacterized protein</fullName>
    </submittedName>
</protein>
<reference evidence="2 3" key="1">
    <citation type="journal article" date="2006" name="Science">
        <title>The genome of black cottonwood, Populus trichocarpa (Torr. &amp; Gray).</title>
        <authorList>
            <person name="Tuskan G.A."/>
            <person name="Difazio S."/>
            <person name="Jansson S."/>
            <person name="Bohlmann J."/>
            <person name="Grigoriev I."/>
            <person name="Hellsten U."/>
            <person name="Putnam N."/>
            <person name="Ralph S."/>
            <person name="Rombauts S."/>
            <person name="Salamov A."/>
            <person name="Schein J."/>
            <person name="Sterck L."/>
            <person name="Aerts A."/>
            <person name="Bhalerao R.R."/>
            <person name="Bhalerao R.P."/>
            <person name="Blaudez D."/>
            <person name="Boerjan W."/>
            <person name="Brun A."/>
            <person name="Brunner A."/>
            <person name="Busov V."/>
            <person name="Campbell M."/>
            <person name="Carlson J."/>
            <person name="Chalot M."/>
            <person name="Chapman J."/>
            <person name="Chen G.L."/>
            <person name="Cooper D."/>
            <person name="Coutinho P.M."/>
            <person name="Couturier J."/>
            <person name="Covert S."/>
            <person name="Cronk Q."/>
            <person name="Cunningham R."/>
            <person name="Davis J."/>
            <person name="Degroeve S."/>
            <person name="Dejardin A."/>
            <person name="Depamphilis C."/>
            <person name="Detter J."/>
            <person name="Dirks B."/>
            <person name="Dubchak I."/>
            <person name="Duplessis S."/>
            <person name="Ehlting J."/>
            <person name="Ellis B."/>
            <person name="Gendler K."/>
            <person name="Goodstein D."/>
            <person name="Gribskov M."/>
            <person name="Grimwood J."/>
            <person name="Groover A."/>
            <person name="Gunter L."/>
            <person name="Hamberger B."/>
            <person name="Heinze B."/>
            <person name="Helariutta Y."/>
            <person name="Henrissat B."/>
            <person name="Holligan D."/>
            <person name="Holt R."/>
            <person name="Huang W."/>
            <person name="Islam-Faridi N."/>
            <person name="Jones S."/>
            <person name="Jones-Rhoades M."/>
            <person name="Jorgensen R."/>
            <person name="Joshi C."/>
            <person name="Kangasjarvi J."/>
            <person name="Karlsson J."/>
            <person name="Kelleher C."/>
            <person name="Kirkpatrick R."/>
            <person name="Kirst M."/>
            <person name="Kohler A."/>
            <person name="Kalluri U."/>
            <person name="Larimer F."/>
            <person name="Leebens-Mack J."/>
            <person name="Leple J.C."/>
            <person name="Locascio P."/>
            <person name="Lou Y."/>
            <person name="Lucas S."/>
            <person name="Martin F."/>
            <person name="Montanini B."/>
            <person name="Napoli C."/>
            <person name="Nelson D.R."/>
            <person name="Nelson C."/>
            <person name="Nieminen K."/>
            <person name="Nilsson O."/>
            <person name="Pereda V."/>
            <person name="Peter G."/>
            <person name="Philippe R."/>
            <person name="Pilate G."/>
            <person name="Poliakov A."/>
            <person name="Razumovskaya J."/>
            <person name="Richardson P."/>
            <person name="Rinaldi C."/>
            <person name="Ritland K."/>
            <person name="Rouze P."/>
            <person name="Ryaboy D."/>
            <person name="Schmutz J."/>
            <person name="Schrader J."/>
            <person name="Segerman B."/>
            <person name="Shin H."/>
            <person name="Siddiqui A."/>
            <person name="Sterky F."/>
            <person name="Terry A."/>
            <person name="Tsai C.J."/>
            <person name="Uberbacher E."/>
            <person name="Unneberg P."/>
            <person name="Vahala J."/>
            <person name="Wall K."/>
            <person name="Wessler S."/>
            <person name="Yang G."/>
            <person name="Yin T."/>
            <person name="Douglas C."/>
            <person name="Marra M."/>
            <person name="Sandberg G."/>
            <person name="Van de Peer Y."/>
            <person name="Rokhsar D."/>
        </authorList>
    </citation>
    <scope>NUCLEOTIDE SEQUENCE [LARGE SCALE GENOMIC DNA]</scope>
    <source>
        <strain evidence="3">cv. Nisqually</strain>
    </source>
</reference>
<evidence type="ECO:0000313" key="2">
    <source>
        <dbReference type="EMBL" id="PNS98923.1"/>
    </source>
</evidence>
<dbReference type="EMBL" id="CM009305">
    <property type="protein sequence ID" value="PNS98923.1"/>
    <property type="molecule type" value="Genomic_DNA"/>
</dbReference>
<evidence type="ECO:0000256" key="1">
    <source>
        <dbReference type="SAM" id="MobiDB-lite"/>
    </source>
</evidence>
<evidence type="ECO:0000313" key="3">
    <source>
        <dbReference type="Proteomes" id="UP000006729"/>
    </source>
</evidence>
<proteinExistence type="predicted"/>
<dbReference type="AlphaFoldDB" id="B9IFZ7"/>
<name>B9IFZ7_POPTR</name>
<sequence>MTIHEGVREMGRIIPNITLNLYCGCLQKVGEVEHLEAALLEDEIAYRGSVEDASLSIAIPSPSKSISGPSMNILSPSMSDPGPSTSWDVISPPHTCMDNTDPSLS</sequence>
<accession>B9IFZ7</accession>
<dbReference type="InParanoid" id="B9IFZ7"/>
<keyword evidence="3" id="KW-1185">Reference proteome</keyword>
<dbReference type="Proteomes" id="UP000006729">
    <property type="component" value="Chromosome 16"/>
</dbReference>
<feature type="region of interest" description="Disordered" evidence="1">
    <location>
        <begin position="68"/>
        <end position="105"/>
    </location>
</feature>
<gene>
    <name evidence="2" type="ORF">POPTR_016G104200</name>
</gene>